<evidence type="ECO:0000313" key="2">
    <source>
        <dbReference type="Proteomes" id="UP000182241"/>
    </source>
</evidence>
<protein>
    <submittedName>
        <fullName evidence="1">Uncharacterized protein</fullName>
    </submittedName>
</protein>
<name>A0A1H4QXR3_TSUTY</name>
<keyword evidence="2" id="KW-1185">Reference proteome</keyword>
<sequence>MDGLLRLYAIAITYLRRDAIPLIVLLTVAVLALTDTLGTQAKSNSADRSAVDTGSRFDTWGPNRLLFNDETLPGRAVLNSRVTEEYDETRFVQIRRIDNAQSRDYDTSRILRSGSEYQISVNFNNDNVDTSDTQTVPTDTVLRVNLPESVDSAESISAHLSSPTVLPGYVFSQIGVASYTRLSIKPVEGSAFAAFKDSSLPTIPVDLEKLIGDGVLIGCRDNFGSGLLRSGPGCTGVIRFRFRAVAATVPVQVFARTGDDPMVGYLSIPKDASSFEVWTSIWNRTDTTEHDVRISATLPPGFDPEDAVNEIQATAGKNTELRRLSGTPSNTRFGDIPSGEVHTISLRGTVDSGRACAASPRERRGKIVVSSADTLKRSEILIAVDDSHCQGGEK</sequence>
<organism evidence="1 2">
    <name type="scientific">Tsukamurella tyrosinosolvens</name>
    <dbReference type="NCBI Taxonomy" id="57704"/>
    <lineage>
        <taxon>Bacteria</taxon>
        <taxon>Bacillati</taxon>
        <taxon>Actinomycetota</taxon>
        <taxon>Actinomycetes</taxon>
        <taxon>Mycobacteriales</taxon>
        <taxon>Tsukamurellaceae</taxon>
        <taxon>Tsukamurella</taxon>
    </lineage>
</organism>
<evidence type="ECO:0000313" key="1">
    <source>
        <dbReference type="EMBL" id="SEC24251.1"/>
    </source>
</evidence>
<dbReference type="EMBL" id="FNSA01000003">
    <property type="protein sequence ID" value="SEC24251.1"/>
    <property type="molecule type" value="Genomic_DNA"/>
</dbReference>
<dbReference type="Proteomes" id="UP000182241">
    <property type="component" value="Unassembled WGS sequence"/>
</dbReference>
<accession>A0A1H4QXR3</accession>
<dbReference type="AlphaFoldDB" id="A0A1H4QXR3"/>
<proteinExistence type="predicted"/>
<gene>
    <name evidence="1" type="ORF">SAMN04489793_1874</name>
</gene>
<dbReference type="RefSeq" id="WP_139286120.1">
    <property type="nucleotide sequence ID" value="NZ_CBDRGN010000001.1"/>
</dbReference>
<reference evidence="2" key="1">
    <citation type="submission" date="2016-10" db="EMBL/GenBank/DDBJ databases">
        <authorList>
            <person name="Varghese N."/>
            <person name="Submissions S."/>
        </authorList>
    </citation>
    <scope>NUCLEOTIDE SEQUENCE [LARGE SCALE GENOMIC DNA]</scope>
    <source>
        <strain evidence="2">DSM 44234</strain>
    </source>
</reference>